<evidence type="ECO:0000313" key="2">
    <source>
        <dbReference type="Proteomes" id="UP001419268"/>
    </source>
</evidence>
<dbReference type="Proteomes" id="UP001419268">
    <property type="component" value="Unassembled WGS sequence"/>
</dbReference>
<accession>A0AAP0IAL1</accession>
<sequence>MGLIVASHYGMGVVVLCKSGSNVWFPTKGLKASLADRRFIWMCIVTVNHFVRLIMSSETPLPPTVPQWEPYAKDQNRKCLVGLNILPRNQPVGHVGTVELDDD</sequence>
<evidence type="ECO:0000313" key="1">
    <source>
        <dbReference type="EMBL" id="KAK9111874.1"/>
    </source>
</evidence>
<gene>
    <name evidence="1" type="ORF">Scep_019393</name>
</gene>
<keyword evidence="2" id="KW-1185">Reference proteome</keyword>
<dbReference type="AlphaFoldDB" id="A0AAP0IAL1"/>
<dbReference type="EMBL" id="JBBNAG010000008">
    <property type="protein sequence ID" value="KAK9111874.1"/>
    <property type="molecule type" value="Genomic_DNA"/>
</dbReference>
<organism evidence="1 2">
    <name type="scientific">Stephania cephalantha</name>
    <dbReference type="NCBI Taxonomy" id="152367"/>
    <lineage>
        <taxon>Eukaryota</taxon>
        <taxon>Viridiplantae</taxon>
        <taxon>Streptophyta</taxon>
        <taxon>Embryophyta</taxon>
        <taxon>Tracheophyta</taxon>
        <taxon>Spermatophyta</taxon>
        <taxon>Magnoliopsida</taxon>
        <taxon>Ranunculales</taxon>
        <taxon>Menispermaceae</taxon>
        <taxon>Menispermoideae</taxon>
        <taxon>Cissampelideae</taxon>
        <taxon>Stephania</taxon>
    </lineage>
</organism>
<protein>
    <submittedName>
        <fullName evidence="1">Uncharacterized protein</fullName>
    </submittedName>
</protein>
<proteinExistence type="predicted"/>
<name>A0AAP0IAL1_9MAGN</name>
<comment type="caution">
    <text evidence="1">The sequence shown here is derived from an EMBL/GenBank/DDBJ whole genome shotgun (WGS) entry which is preliminary data.</text>
</comment>
<reference evidence="1 2" key="1">
    <citation type="submission" date="2024-01" db="EMBL/GenBank/DDBJ databases">
        <title>Genome assemblies of Stephania.</title>
        <authorList>
            <person name="Yang L."/>
        </authorList>
    </citation>
    <scope>NUCLEOTIDE SEQUENCE [LARGE SCALE GENOMIC DNA]</scope>
    <source>
        <strain evidence="1">JXDWG</strain>
        <tissue evidence="1">Leaf</tissue>
    </source>
</reference>